<dbReference type="SUPFAM" id="SSF47413">
    <property type="entry name" value="lambda repressor-like DNA-binding domains"/>
    <property type="match status" value="1"/>
</dbReference>
<protein>
    <recommendedName>
        <fullName evidence="3">HTH cro/C1-type domain-containing protein</fullName>
    </recommendedName>
</protein>
<dbReference type="InterPro" id="IPR010982">
    <property type="entry name" value="Lambda_DNA-bd_dom_sf"/>
</dbReference>
<dbReference type="Proteomes" id="UP001300502">
    <property type="component" value="Unassembled WGS sequence"/>
</dbReference>
<accession>A0AAV9IET5</accession>
<evidence type="ECO:0000313" key="2">
    <source>
        <dbReference type="Proteomes" id="UP001300502"/>
    </source>
</evidence>
<gene>
    <name evidence="1" type="ORF">GAYE_SCF18G3884</name>
</gene>
<organism evidence="1 2">
    <name type="scientific">Galdieria yellowstonensis</name>
    <dbReference type="NCBI Taxonomy" id="3028027"/>
    <lineage>
        <taxon>Eukaryota</taxon>
        <taxon>Rhodophyta</taxon>
        <taxon>Bangiophyceae</taxon>
        <taxon>Galdieriales</taxon>
        <taxon>Galdieriaceae</taxon>
        <taxon>Galdieria</taxon>
    </lineage>
</organism>
<dbReference type="CDD" id="cd00093">
    <property type="entry name" value="HTH_XRE"/>
    <property type="match status" value="1"/>
</dbReference>
<dbReference type="AlphaFoldDB" id="A0AAV9IET5"/>
<dbReference type="EMBL" id="JANCYU010000035">
    <property type="protein sequence ID" value="KAK4525975.1"/>
    <property type="molecule type" value="Genomic_DNA"/>
</dbReference>
<proteinExistence type="predicted"/>
<reference evidence="1 2" key="1">
    <citation type="submission" date="2022-07" db="EMBL/GenBank/DDBJ databases">
        <title>Genome-wide signatures of adaptation to extreme environments.</title>
        <authorList>
            <person name="Cho C.H."/>
            <person name="Yoon H.S."/>
        </authorList>
    </citation>
    <scope>NUCLEOTIDE SEQUENCE [LARGE SCALE GENOMIC DNA]</scope>
    <source>
        <strain evidence="1 2">108.79 E11</strain>
    </source>
</reference>
<evidence type="ECO:0000313" key="1">
    <source>
        <dbReference type="EMBL" id="KAK4525975.1"/>
    </source>
</evidence>
<sequence length="560" mass="63649">MESFPDSELVTEQIAYRNCSIGWEEGTTREEWNQGESMFPQETTESWLEQPCLTDKFLLTEEDSVSFQLFEETLSMRIGTLTEVYPEERKHVIEQEDSLNKCLEEYSLVLDRYETPCAGQAAPTSTLSVLGNLSLSLWENVLPRPFNSAGNNIDISMHSESACFSQNSDLNTLSGIYPPTTGMSDISSGYATDESNYEFFSNIEYCTSGNHSRPFCFAAAQCDKLSLQEKGNDNSFQRCDACISEGVKKYSDVSEELKQSCTRQEFHMRRRGPCPLSKGDAESFDLHGKRSLQNSSVSNDMPVLTSLTEFGVLREEINNFLRQYGVSRREFAKAARIGKNTVGKYLSGRCRKLSKDIVWKILRTYHSLRFETQLIESGQSEALEVCERGPTPTATILQESQPTGSYPERTRVMKPSWDRMNTTCVEAEDLEAEASRCVRQRFCGSIEEVDRGGVYNDDVPRRETNRRKVLISASIHRSFANNKLFNLTKIWIKFFVSEPSKQSLRNHRIRDKTTIHCLLSLNPVSSITEACTIRALRQRSYLGKSRKTSAKASRIFPDKK</sequence>
<keyword evidence="2" id="KW-1185">Reference proteome</keyword>
<dbReference type="InterPro" id="IPR001387">
    <property type="entry name" value="Cro/C1-type_HTH"/>
</dbReference>
<name>A0AAV9IET5_9RHOD</name>
<evidence type="ECO:0008006" key="3">
    <source>
        <dbReference type="Google" id="ProtNLM"/>
    </source>
</evidence>
<comment type="caution">
    <text evidence="1">The sequence shown here is derived from an EMBL/GenBank/DDBJ whole genome shotgun (WGS) entry which is preliminary data.</text>
</comment>
<dbReference type="GO" id="GO:0003677">
    <property type="term" value="F:DNA binding"/>
    <property type="evidence" value="ECO:0007669"/>
    <property type="project" value="InterPro"/>
</dbReference>